<comment type="caution">
    <text evidence="1">The sequence shown here is derived from an EMBL/GenBank/DDBJ whole genome shotgun (WGS) entry which is preliminary data.</text>
</comment>
<protein>
    <submittedName>
        <fullName evidence="1">Uncharacterized protein</fullName>
    </submittedName>
</protein>
<dbReference type="RefSeq" id="WP_380595531.1">
    <property type="nucleotide sequence ID" value="NZ_JBHSDU010000002.1"/>
</dbReference>
<evidence type="ECO:0000313" key="1">
    <source>
        <dbReference type="EMBL" id="MFC4308439.1"/>
    </source>
</evidence>
<name>A0ABV8SPK6_9GAMM</name>
<accession>A0ABV8SPK6</accession>
<evidence type="ECO:0000313" key="2">
    <source>
        <dbReference type="Proteomes" id="UP001595904"/>
    </source>
</evidence>
<proteinExistence type="predicted"/>
<gene>
    <name evidence="1" type="ORF">ACFPN2_05035</name>
</gene>
<reference evidence="2" key="1">
    <citation type="journal article" date="2019" name="Int. J. Syst. Evol. Microbiol.">
        <title>The Global Catalogue of Microorganisms (GCM) 10K type strain sequencing project: providing services to taxonomists for standard genome sequencing and annotation.</title>
        <authorList>
            <consortium name="The Broad Institute Genomics Platform"/>
            <consortium name="The Broad Institute Genome Sequencing Center for Infectious Disease"/>
            <person name="Wu L."/>
            <person name="Ma J."/>
        </authorList>
    </citation>
    <scope>NUCLEOTIDE SEQUENCE [LARGE SCALE GENOMIC DNA]</scope>
    <source>
        <strain evidence="2">CGMCC 1.10759</strain>
    </source>
</reference>
<sequence length="156" mass="17343">MNSAPDFYPTDIDCAWLASDADGVVAMFLTAGRAPVPERCFDNAGAPLEEIEEQLMRMEPCYKARLLVPVKRPEGYMDAAHRGFVVYDWTDVHKTRATKTHSYERVAVPENPLRVDALPSPLALAAKAVRLDGISFATTSWIPTAALHPYRARPKE</sequence>
<organism evidence="1 2">
    <name type="scientific">Steroidobacter flavus</name>
    <dbReference type="NCBI Taxonomy" id="1842136"/>
    <lineage>
        <taxon>Bacteria</taxon>
        <taxon>Pseudomonadati</taxon>
        <taxon>Pseudomonadota</taxon>
        <taxon>Gammaproteobacteria</taxon>
        <taxon>Steroidobacterales</taxon>
        <taxon>Steroidobacteraceae</taxon>
        <taxon>Steroidobacter</taxon>
    </lineage>
</organism>
<dbReference type="Proteomes" id="UP001595904">
    <property type="component" value="Unassembled WGS sequence"/>
</dbReference>
<dbReference type="EMBL" id="JBHSDU010000002">
    <property type="protein sequence ID" value="MFC4308439.1"/>
    <property type="molecule type" value="Genomic_DNA"/>
</dbReference>
<keyword evidence="2" id="KW-1185">Reference proteome</keyword>